<accession>A0A4Q0LRL9</accession>
<dbReference type="Proteomes" id="UP000289808">
    <property type="component" value="Unassembled WGS sequence"/>
</dbReference>
<gene>
    <name evidence="1" type="ORF">ERD32_08780</name>
</gene>
<evidence type="ECO:0000313" key="2">
    <source>
        <dbReference type="Proteomes" id="UP000289808"/>
    </source>
</evidence>
<evidence type="ECO:0000313" key="1">
    <source>
        <dbReference type="EMBL" id="RXF57074.1"/>
    </source>
</evidence>
<dbReference type="RefSeq" id="WP_128734137.1">
    <property type="nucleotide sequence ID" value="NZ_SCLX01000058.1"/>
</dbReference>
<dbReference type="AlphaFoldDB" id="A0A4Q0LRL9"/>
<dbReference type="EMBL" id="SCLX01000058">
    <property type="protein sequence ID" value="RXF57074.1"/>
    <property type="molecule type" value="Genomic_DNA"/>
</dbReference>
<sequence>MSNDNQEIIKSMMKITSRIAPIYGGIYVIRYGESHRVQTIISPSKRVDLLRTLYFGIVEATYLAPHSVGTMLNKIHDKLREWGIKNDLTGSDTDFFFDALFNKKKTFPKSDSYKMNNALTRSEELSDKLEELYEKHIVDSYAAIICPNGQNTITYFSDKNVVEALTYAVFAIAQLLKVSPFDMLGAFNERSRQHPQRMTKKEDRIQLIKSAPYNRGAYSRYLGISFFEQSIKEGIDMLNTEDVNGFFGEIETQYGWYTILDKNMTLSLLHNDLTDMVGDIESQFKLNHSEFATWMDNFTVNFDHRGIIDLNGDKVELDSGKNEPISTRELFKSSKNVELIKKLDNYYQYLIKHAIIQSYMFRIDYQDHSAIIADHNQDEENIRWIYGLLMKGLYEALPKGTISESLLMHAPSIIRK</sequence>
<comment type="caution">
    <text evidence="1">The sequence shown here is derived from an EMBL/GenBank/DDBJ whole genome shotgun (WGS) entry which is preliminary data.</text>
</comment>
<organism evidence="1 2">
    <name type="scientific">Lactobacillus crispatus</name>
    <dbReference type="NCBI Taxonomy" id="47770"/>
    <lineage>
        <taxon>Bacteria</taxon>
        <taxon>Bacillati</taxon>
        <taxon>Bacillota</taxon>
        <taxon>Bacilli</taxon>
        <taxon>Lactobacillales</taxon>
        <taxon>Lactobacillaceae</taxon>
        <taxon>Lactobacillus</taxon>
    </lineage>
</organism>
<protein>
    <submittedName>
        <fullName evidence="1">Uncharacterized protein</fullName>
    </submittedName>
</protein>
<reference evidence="1 2" key="1">
    <citation type="submission" date="2019-01" db="EMBL/GenBank/DDBJ databases">
        <title>The genome sequence of Lactobacillus crispatus L49.</title>
        <authorList>
            <person name="Zhong J."/>
            <person name="Zhang J."/>
        </authorList>
    </citation>
    <scope>NUCLEOTIDE SEQUENCE [LARGE SCALE GENOMIC DNA]</scope>
    <source>
        <strain evidence="1 2">L49</strain>
    </source>
</reference>
<name>A0A4Q0LRL9_9LACO</name>
<proteinExistence type="predicted"/>